<dbReference type="InterPro" id="IPR000330">
    <property type="entry name" value="SNF2_N"/>
</dbReference>
<dbReference type="InterPro" id="IPR014001">
    <property type="entry name" value="Helicase_ATP-bd"/>
</dbReference>
<dbReference type="Proteomes" id="UP000238655">
    <property type="component" value="Chromosome 1"/>
</dbReference>
<comment type="caution">
    <text evidence="2">The sequence shown here is derived from an EMBL/GenBank/DDBJ whole genome shotgun (WGS) entry which is preliminary data.</text>
</comment>
<dbReference type="PANTHER" id="PTHR10799">
    <property type="entry name" value="SNF2/RAD54 HELICASE FAMILY"/>
    <property type="match status" value="1"/>
</dbReference>
<evidence type="ECO:0000259" key="1">
    <source>
        <dbReference type="PROSITE" id="PS51192"/>
    </source>
</evidence>
<name>A0A2S5E095_9BURK</name>
<evidence type="ECO:0000313" key="3">
    <source>
        <dbReference type="Proteomes" id="UP000238655"/>
    </source>
</evidence>
<dbReference type="AlphaFoldDB" id="A0A2S5E095"/>
<proteinExistence type="predicted"/>
<accession>A0A2S5E095</accession>
<dbReference type="Gene3D" id="3.40.50.300">
    <property type="entry name" value="P-loop containing nucleotide triphosphate hydrolases"/>
    <property type="match status" value="1"/>
</dbReference>
<evidence type="ECO:0000313" key="2">
    <source>
        <dbReference type="EMBL" id="POZ84746.1"/>
    </source>
</evidence>
<feature type="domain" description="Helicase ATP-binding" evidence="1">
    <location>
        <begin position="16"/>
        <end position="185"/>
    </location>
</feature>
<dbReference type="SUPFAM" id="SSF52540">
    <property type="entry name" value="P-loop containing nucleoside triphosphate hydrolases"/>
    <property type="match status" value="2"/>
</dbReference>
<organism evidence="2 3">
    <name type="scientific">Burkholderia contaminans</name>
    <dbReference type="NCBI Taxonomy" id="488447"/>
    <lineage>
        <taxon>Bacteria</taxon>
        <taxon>Pseudomonadati</taxon>
        <taxon>Pseudomonadota</taxon>
        <taxon>Betaproteobacteria</taxon>
        <taxon>Burkholderiales</taxon>
        <taxon>Burkholderiaceae</taxon>
        <taxon>Burkholderia</taxon>
        <taxon>Burkholderia cepacia complex</taxon>
    </lineage>
</organism>
<dbReference type="Pfam" id="PF00176">
    <property type="entry name" value="SNF2-rel_dom"/>
    <property type="match status" value="1"/>
</dbReference>
<dbReference type="InterPro" id="IPR027417">
    <property type="entry name" value="P-loop_NTPase"/>
</dbReference>
<reference evidence="2 3" key="1">
    <citation type="submission" date="2018-01" db="EMBL/GenBank/DDBJ databases">
        <title>Successful Treatment of Persistent Burkholderia cepacia Bacteremia with Ceftazidime-Avibactam.</title>
        <authorList>
            <person name="Tamma P."/>
            <person name="Fan Y."/>
            <person name="Bergman Y."/>
            <person name="Sick-Samuels A."/>
            <person name="Hsu A."/>
            <person name="Timp W."/>
            <person name="Simner P."/>
        </authorList>
    </citation>
    <scope>NUCLEOTIDE SEQUENCE [LARGE SCALE GENOMIC DNA]</scope>
    <source>
        <strain evidence="2 3">170816</strain>
    </source>
</reference>
<dbReference type="PROSITE" id="PS51192">
    <property type="entry name" value="HELICASE_ATP_BIND_1"/>
    <property type="match status" value="1"/>
</dbReference>
<protein>
    <recommendedName>
        <fullName evidence="1">Helicase ATP-binding domain-containing protein</fullName>
    </recommendedName>
</protein>
<dbReference type="Gene3D" id="3.40.50.10810">
    <property type="entry name" value="Tandem AAA-ATPase domain"/>
    <property type="match status" value="1"/>
</dbReference>
<gene>
    <name evidence="2" type="ORF">C3743_15515</name>
</gene>
<sequence length="467" mass="52813">MECHAFTPRAYQHAIIDHLLDTPRGAAWAGMGMGKSVSTLTALDILELVEPGPTLVLAPLRVAASTWPDEAAKWDHLRNIEVSAVVGTPDQRRAALARPASVYTTNYDNLPWLVETYGERWPFRKIVADESTKLKSFRLRQGGKRAQQLARVAHSRANRFIELTGTPSPNGLQDLWGQSWFLDRGVRLGRSFDAFRQRWFQTIQVGADRNATQLKPLPHAQAEIEERMRDLCLSLDARDYFDIDEPIVNVIRVELPPKARAMYRAMEREMFLALDTGHKIEAFSAASRTMKCLQLANGAVYTDERGEQWAEVHDGKLQALESIVEEAAGMPVLVAYHFKSDLARLMRAFPRGRALDQDPQTIRDWNAGKIPIMFAHPASAGHGLNLQDGGNILAVFGHWWDLEQYLQIVERIGPTRQKQAGHDRPVFIHHIIAHDTIDELVLERRESKREVQDLLLSAMKRSHPAID</sequence>
<dbReference type="SMART" id="SM00487">
    <property type="entry name" value="DEXDc"/>
    <property type="match status" value="1"/>
</dbReference>
<dbReference type="GO" id="GO:0005524">
    <property type="term" value="F:ATP binding"/>
    <property type="evidence" value="ECO:0007669"/>
    <property type="project" value="InterPro"/>
</dbReference>
<dbReference type="InterPro" id="IPR038718">
    <property type="entry name" value="SNF2-like_sf"/>
</dbReference>
<dbReference type="EMBL" id="PQVP01000002">
    <property type="protein sequence ID" value="POZ84746.1"/>
    <property type="molecule type" value="Genomic_DNA"/>
</dbReference>